<comment type="caution">
    <text evidence="6">The sequence shown here is derived from an EMBL/GenBank/DDBJ whole genome shotgun (WGS) entry which is preliminary data.</text>
</comment>
<dbReference type="SUPFAM" id="SSF53597">
    <property type="entry name" value="Dihydrofolate reductase-like"/>
    <property type="match status" value="1"/>
</dbReference>
<dbReference type="Proteomes" id="UP001300763">
    <property type="component" value="Unassembled WGS sequence"/>
</dbReference>
<reference evidence="6 7" key="1">
    <citation type="submission" date="2023-02" db="EMBL/GenBank/DDBJ databases">
        <title>Genome sequencing required for Actinomycetospora new species description.</title>
        <authorList>
            <person name="Saimee Y."/>
            <person name="Duangmal K."/>
        </authorList>
    </citation>
    <scope>NUCLEOTIDE SEQUENCE [LARGE SCALE GENOMIC DNA]</scope>
    <source>
        <strain evidence="6 7">DW7H6</strain>
    </source>
</reference>
<name>A0ABT5T0T5_9PSEU</name>
<dbReference type="Pfam" id="PF01872">
    <property type="entry name" value="RibD_C"/>
    <property type="match status" value="1"/>
</dbReference>
<dbReference type="InterPro" id="IPR050765">
    <property type="entry name" value="Riboflavin_Biosynth_HTPR"/>
</dbReference>
<gene>
    <name evidence="6" type="ORF">PGB27_21030</name>
</gene>
<keyword evidence="3" id="KW-0560">Oxidoreductase</keyword>
<dbReference type="EMBL" id="JAQZAO010000009">
    <property type="protein sequence ID" value="MDD7967832.1"/>
    <property type="molecule type" value="Genomic_DNA"/>
</dbReference>
<keyword evidence="7" id="KW-1185">Reference proteome</keyword>
<organism evidence="6 7">
    <name type="scientific">Actinomycetospora lemnae</name>
    <dbReference type="NCBI Taxonomy" id="3019891"/>
    <lineage>
        <taxon>Bacteria</taxon>
        <taxon>Bacillati</taxon>
        <taxon>Actinomycetota</taxon>
        <taxon>Actinomycetes</taxon>
        <taxon>Pseudonocardiales</taxon>
        <taxon>Pseudonocardiaceae</taxon>
        <taxon>Actinomycetospora</taxon>
    </lineage>
</organism>
<evidence type="ECO:0000256" key="2">
    <source>
        <dbReference type="ARBA" id="ARBA00022857"/>
    </source>
</evidence>
<evidence type="ECO:0000256" key="4">
    <source>
        <dbReference type="SAM" id="MobiDB-lite"/>
    </source>
</evidence>
<dbReference type="PANTHER" id="PTHR38011">
    <property type="entry name" value="DIHYDROFOLATE REDUCTASE FAMILY PROTEIN (AFU_ORTHOLOGUE AFUA_8G06820)"/>
    <property type="match status" value="1"/>
</dbReference>
<dbReference type="InterPro" id="IPR002734">
    <property type="entry name" value="RibDG_C"/>
</dbReference>
<keyword evidence="2" id="KW-0521">NADP</keyword>
<evidence type="ECO:0000259" key="5">
    <source>
        <dbReference type="Pfam" id="PF01872"/>
    </source>
</evidence>
<dbReference type="Gene3D" id="3.40.430.10">
    <property type="entry name" value="Dihydrofolate Reductase, subunit A"/>
    <property type="match status" value="1"/>
</dbReference>
<proteinExistence type="predicted"/>
<protein>
    <submittedName>
        <fullName evidence="6">Dihydrofolate reductase family protein</fullName>
    </submittedName>
</protein>
<feature type="region of interest" description="Disordered" evidence="4">
    <location>
        <begin position="218"/>
        <end position="237"/>
    </location>
</feature>
<evidence type="ECO:0000256" key="3">
    <source>
        <dbReference type="ARBA" id="ARBA00023002"/>
    </source>
</evidence>
<dbReference type="PANTHER" id="PTHR38011:SF7">
    <property type="entry name" value="2,5-DIAMINO-6-RIBOSYLAMINO-4(3H)-PYRIMIDINONE 5'-PHOSPHATE REDUCTASE"/>
    <property type="match status" value="1"/>
</dbReference>
<comment type="pathway">
    <text evidence="1">Cofactor biosynthesis; riboflavin biosynthesis.</text>
</comment>
<evidence type="ECO:0000313" key="7">
    <source>
        <dbReference type="Proteomes" id="UP001300763"/>
    </source>
</evidence>
<dbReference type="InterPro" id="IPR024072">
    <property type="entry name" value="DHFR-like_dom_sf"/>
</dbReference>
<feature type="domain" description="Bacterial bifunctional deaminase-reductase C-terminal" evidence="5">
    <location>
        <begin position="17"/>
        <end position="203"/>
    </location>
</feature>
<evidence type="ECO:0000313" key="6">
    <source>
        <dbReference type="EMBL" id="MDD7967832.1"/>
    </source>
</evidence>
<dbReference type="RefSeq" id="WP_274202351.1">
    <property type="nucleotide sequence ID" value="NZ_JAQZAO010000009.1"/>
</dbReference>
<evidence type="ECO:0000256" key="1">
    <source>
        <dbReference type="ARBA" id="ARBA00005104"/>
    </source>
</evidence>
<sequence>MDPHEVYADLPTADGRPALRLNMIASVDGAITLGGVSGPLGGAGDHRVFTALRSFADAILVAAGTVRAEGYGPASVPLVVVTRSCRLDLDAPLFTAAPVRPVVVTVAAAPRERRERAAEVADVLVAGGEDVDLPVALCELGRRGHASVLAEGGPTLNAQLARADLIDELCLTVSPVMAGGDAGRILSGPPLPRAPRLAPVSVCEEDGFLFLRLRPVSRRATPPAPSRPASPASVGPR</sequence>
<accession>A0ABT5T0T5</accession>